<dbReference type="Pfam" id="PF00153">
    <property type="entry name" value="Mito_carr"/>
    <property type="match status" value="3"/>
</dbReference>
<keyword evidence="3 9" id="KW-0813">Transport</keyword>
<dbReference type="PANTHER" id="PTHR45667">
    <property type="entry name" value="S-ADENOSYLMETHIONINE MITOCHONDRIAL CARRIER PROTEIN"/>
    <property type="match status" value="1"/>
</dbReference>
<dbReference type="SUPFAM" id="SSF103506">
    <property type="entry name" value="Mitochondrial carrier"/>
    <property type="match status" value="1"/>
</dbReference>
<dbReference type="OMA" id="RIQADIY"/>
<dbReference type="Gene3D" id="1.50.40.10">
    <property type="entry name" value="Mitochondrial carrier domain"/>
    <property type="match status" value="2"/>
</dbReference>
<evidence type="ECO:0000256" key="9">
    <source>
        <dbReference type="RuleBase" id="RU000488"/>
    </source>
</evidence>
<dbReference type="PRINTS" id="PR00926">
    <property type="entry name" value="MITOCARRIER"/>
</dbReference>
<dbReference type="GO" id="GO:0016020">
    <property type="term" value="C:membrane"/>
    <property type="evidence" value="ECO:0007669"/>
    <property type="project" value="UniProtKB-SubCell"/>
</dbReference>
<dbReference type="AlphaFoldDB" id="A0A5J4YTJ2"/>
<feature type="repeat" description="Solcar" evidence="8">
    <location>
        <begin position="144"/>
        <end position="223"/>
    </location>
</feature>
<organism evidence="10 11">
    <name type="scientific">Porphyridium purpureum</name>
    <name type="common">Red alga</name>
    <name type="synonym">Porphyridium cruentum</name>
    <dbReference type="NCBI Taxonomy" id="35688"/>
    <lineage>
        <taxon>Eukaryota</taxon>
        <taxon>Rhodophyta</taxon>
        <taxon>Bangiophyceae</taxon>
        <taxon>Porphyridiales</taxon>
        <taxon>Porphyridiaceae</taxon>
        <taxon>Porphyridium</taxon>
    </lineage>
</organism>
<sequence>MVEGVDGGKQARAHPPLRRARAVYTTMVAAVTQQGGIGVASRVSRTAAAASGATAAQQLSFVERMLCGAVARGVAQTTLHPVDVMRTRLQVRKITSKLELRTFLKGVIPQITLAVPAGAIQFVAFELAREELAKLDPDNKFGSARQLIAGAIGALSAAVVRVPQEVCKQRIQADIYPNVAVAVREIMAADGIAGFYKGWLATISRDVPWNALSFLFHGETKKVFTLVTKKQPDDRQNLLLASFSGMLAAMIMTPIDVAKTRIMTQRAGEAVKYSGLVNTIRIVMQEEGVAALFKGTIPRVMYLAPLAGITLSVYEAISKQILRRKASARSASLKTARGMRFDNRPAPAVCLL</sequence>
<comment type="subcellular location">
    <subcellularLocation>
        <location evidence="1">Membrane</location>
        <topology evidence="1">Multi-pass membrane protein</topology>
    </subcellularLocation>
</comment>
<keyword evidence="4 8" id="KW-0812">Transmembrane</keyword>
<keyword evidence="5" id="KW-0677">Repeat</keyword>
<evidence type="ECO:0000313" key="10">
    <source>
        <dbReference type="EMBL" id="KAA8494250.1"/>
    </source>
</evidence>
<dbReference type="GO" id="GO:0055085">
    <property type="term" value="P:transmembrane transport"/>
    <property type="evidence" value="ECO:0007669"/>
    <property type="project" value="InterPro"/>
</dbReference>
<dbReference type="InterPro" id="IPR018108">
    <property type="entry name" value="MCP_transmembrane"/>
</dbReference>
<evidence type="ECO:0000256" key="6">
    <source>
        <dbReference type="ARBA" id="ARBA00022989"/>
    </source>
</evidence>
<evidence type="ECO:0000256" key="8">
    <source>
        <dbReference type="PROSITE-ProRule" id="PRU00282"/>
    </source>
</evidence>
<gene>
    <name evidence="10" type="ORF">FVE85_4225</name>
</gene>
<accession>A0A5J4YTJ2</accession>
<feature type="repeat" description="Solcar" evidence="8">
    <location>
        <begin position="236"/>
        <end position="320"/>
    </location>
</feature>
<keyword evidence="11" id="KW-1185">Reference proteome</keyword>
<evidence type="ECO:0000256" key="5">
    <source>
        <dbReference type="ARBA" id="ARBA00022737"/>
    </source>
</evidence>
<dbReference type="Proteomes" id="UP000324585">
    <property type="component" value="Unassembled WGS sequence"/>
</dbReference>
<dbReference type="EMBL" id="VRMN01000005">
    <property type="protein sequence ID" value="KAA8494250.1"/>
    <property type="molecule type" value="Genomic_DNA"/>
</dbReference>
<feature type="repeat" description="Solcar" evidence="8">
    <location>
        <begin position="59"/>
        <end position="131"/>
    </location>
</feature>
<comment type="similarity">
    <text evidence="2 9">Belongs to the mitochondrial carrier (TC 2.A.29) family.</text>
</comment>
<evidence type="ECO:0000256" key="3">
    <source>
        <dbReference type="ARBA" id="ARBA00022448"/>
    </source>
</evidence>
<protein>
    <submittedName>
        <fullName evidence="10">Putative S-adenosylmethionine carrier 2, chloroplastic</fullName>
    </submittedName>
</protein>
<name>A0A5J4YTJ2_PORPP</name>
<comment type="caution">
    <text evidence="10">The sequence shown here is derived from an EMBL/GenBank/DDBJ whole genome shotgun (WGS) entry which is preliminary data.</text>
</comment>
<evidence type="ECO:0000256" key="2">
    <source>
        <dbReference type="ARBA" id="ARBA00006375"/>
    </source>
</evidence>
<evidence type="ECO:0000256" key="1">
    <source>
        <dbReference type="ARBA" id="ARBA00004141"/>
    </source>
</evidence>
<reference evidence="11" key="1">
    <citation type="journal article" date="2019" name="Nat. Commun.">
        <title>Expansion of phycobilisome linker gene families in mesophilic red algae.</title>
        <authorList>
            <person name="Lee J."/>
            <person name="Kim D."/>
            <person name="Bhattacharya D."/>
            <person name="Yoon H.S."/>
        </authorList>
    </citation>
    <scope>NUCLEOTIDE SEQUENCE [LARGE SCALE GENOMIC DNA]</scope>
    <source>
        <strain evidence="11">CCMP 1328</strain>
    </source>
</reference>
<proteinExistence type="inferred from homology"/>
<evidence type="ECO:0000313" key="11">
    <source>
        <dbReference type="Proteomes" id="UP000324585"/>
    </source>
</evidence>
<evidence type="ECO:0000256" key="7">
    <source>
        <dbReference type="ARBA" id="ARBA00023136"/>
    </source>
</evidence>
<dbReference type="InterPro" id="IPR023395">
    <property type="entry name" value="MCP_dom_sf"/>
</dbReference>
<dbReference type="OrthoDB" id="448427at2759"/>
<dbReference type="PROSITE" id="PS50920">
    <property type="entry name" value="SOLCAR"/>
    <property type="match status" value="3"/>
</dbReference>
<keyword evidence="6" id="KW-1133">Transmembrane helix</keyword>
<dbReference type="InterPro" id="IPR002067">
    <property type="entry name" value="MCP"/>
</dbReference>
<evidence type="ECO:0000256" key="4">
    <source>
        <dbReference type="ARBA" id="ARBA00022692"/>
    </source>
</evidence>
<keyword evidence="7 8" id="KW-0472">Membrane</keyword>